<sequence length="308" mass="34629">MNLPPELLTVILELAICDNSHGRPSDILRVNSTFRTIGEQVLYKNLKFYSSHQLQLFSEGKSPVKRNPRTLLVQLSGGSTDFDVFIHLAGVLRRCGARLPCPTSFDEGYQIPLERFSLCLHSHARNPHLRYVYEALSLANPKIFEWMGPDPKHHFSIAIVPTAAHHLFKAIATWSAIEHIVLTNLSFPPEYLGIPVPTSPPKPLLPPLSSLRTLYLGQATFVNPNTIAATVCLPDQHNLESVHLVDTYRESIWGPRIRRSDLEHASLTFQIEMPPDARIARIRQIVKCEALTERIMGGDRVEGLLTLD</sequence>
<gene>
    <name evidence="1" type="ORF">GFSPODELE1_LOCUS7284</name>
</gene>
<dbReference type="Proteomes" id="UP001497453">
    <property type="component" value="Chromosome 5"/>
</dbReference>
<name>A0ABP1DNA7_9APHY</name>
<protein>
    <recommendedName>
        <fullName evidence="3">F-box domain-containing protein</fullName>
    </recommendedName>
</protein>
<dbReference type="EMBL" id="OZ037948">
    <property type="protein sequence ID" value="CAL1709301.1"/>
    <property type="molecule type" value="Genomic_DNA"/>
</dbReference>
<accession>A0ABP1DNA7</accession>
<evidence type="ECO:0008006" key="3">
    <source>
        <dbReference type="Google" id="ProtNLM"/>
    </source>
</evidence>
<proteinExistence type="predicted"/>
<reference evidence="2" key="1">
    <citation type="submission" date="2024-04" db="EMBL/GenBank/DDBJ databases">
        <authorList>
            <person name="Shaw F."/>
            <person name="Minotto A."/>
        </authorList>
    </citation>
    <scope>NUCLEOTIDE SEQUENCE [LARGE SCALE GENOMIC DNA]</scope>
</reference>
<evidence type="ECO:0000313" key="2">
    <source>
        <dbReference type="Proteomes" id="UP001497453"/>
    </source>
</evidence>
<organism evidence="1 2">
    <name type="scientific">Somion occarium</name>
    <dbReference type="NCBI Taxonomy" id="3059160"/>
    <lineage>
        <taxon>Eukaryota</taxon>
        <taxon>Fungi</taxon>
        <taxon>Dikarya</taxon>
        <taxon>Basidiomycota</taxon>
        <taxon>Agaricomycotina</taxon>
        <taxon>Agaricomycetes</taxon>
        <taxon>Polyporales</taxon>
        <taxon>Cerrenaceae</taxon>
        <taxon>Somion</taxon>
    </lineage>
</organism>
<keyword evidence="2" id="KW-1185">Reference proteome</keyword>
<evidence type="ECO:0000313" key="1">
    <source>
        <dbReference type="EMBL" id="CAL1709301.1"/>
    </source>
</evidence>